<organism evidence="1 2">
    <name type="scientific">Ligilactobacillus ruminis</name>
    <dbReference type="NCBI Taxonomy" id="1623"/>
    <lineage>
        <taxon>Bacteria</taxon>
        <taxon>Bacillati</taxon>
        <taxon>Bacillota</taxon>
        <taxon>Bacilli</taxon>
        <taxon>Lactobacillales</taxon>
        <taxon>Lactobacillaceae</taxon>
        <taxon>Ligilactobacillus</taxon>
    </lineage>
</organism>
<protein>
    <submittedName>
        <fullName evidence="1">Uncharacterized protein</fullName>
    </submittedName>
</protein>
<dbReference type="Proteomes" id="UP000182089">
    <property type="component" value="Unassembled WGS sequence"/>
</dbReference>
<evidence type="ECO:0000313" key="1">
    <source>
        <dbReference type="EMBL" id="SEM50813.1"/>
    </source>
</evidence>
<evidence type="ECO:0000313" key="2">
    <source>
        <dbReference type="Proteomes" id="UP000182089"/>
    </source>
</evidence>
<accession>A0ABY1AAG7</accession>
<feature type="non-terminal residue" evidence="1">
    <location>
        <position position="35"/>
    </location>
</feature>
<name>A0ABY1AAG7_9LACO</name>
<sequence>MNANESLQKLKQGIELPTIKIVGIASRDYITCTLK</sequence>
<proteinExistence type="predicted"/>
<comment type="caution">
    <text evidence="1">The sequence shown here is derived from an EMBL/GenBank/DDBJ whole genome shotgun (WGS) entry which is preliminary data.</text>
</comment>
<gene>
    <name evidence="1" type="ORF">SAMN05216431_103178</name>
</gene>
<reference evidence="1 2" key="1">
    <citation type="submission" date="2016-10" db="EMBL/GenBank/DDBJ databases">
        <authorList>
            <person name="Varghese N."/>
            <person name="Submissions S."/>
        </authorList>
    </citation>
    <scope>NUCLEOTIDE SEQUENCE [LARGE SCALE GENOMIC DNA]</scope>
    <source>
        <strain evidence="1 2">WC1T17</strain>
    </source>
</reference>
<dbReference type="EMBL" id="FOCC01000003">
    <property type="protein sequence ID" value="SEM50813.1"/>
    <property type="molecule type" value="Genomic_DNA"/>
</dbReference>